<sequence>MLNAILWGYIKDGIHFNFDPSPPEWGEVEGNKQIGLRLICSPIVVSFFKAHTKLCFAIMKKNGNIHI</sequence>
<evidence type="ECO:0000313" key="2">
    <source>
        <dbReference type="Proteomes" id="UP000095347"/>
    </source>
</evidence>
<reference evidence="2" key="1">
    <citation type="submission" date="2016-07" db="EMBL/GenBank/DDBJ databases">
        <authorList>
            <person name="Florea S."/>
            <person name="Webb J.S."/>
            <person name="Jaromczyk J."/>
            <person name="Schardl C.L."/>
        </authorList>
    </citation>
    <scope>NUCLEOTIDE SEQUENCE [LARGE SCALE GENOMIC DNA]</scope>
    <source>
        <strain evidence="2">MV-1</strain>
    </source>
</reference>
<evidence type="ECO:0000313" key="1">
    <source>
        <dbReference type="EMBL" id="OEJ69266.1"/>
    </source>
</evidence>
<dbReference type="RefSeq" id="WP_069956731.1">
    <property type="nucleotide sequence ID" value="NZ_MCGG01000008.1"/>
</dbReference>
<accession>A0A1E5QB57</accession>
<organism evidence="1 2">
    <name type="scientific">Magnetovibrio blakemorei</name>
    <dbReference type="NCBI Taxonomy" id="28181"/>
    <lineage>
        <taxon>Bacteria</taxon>
        <taxon>Pseudomonadati</taxon>
        <taxon>Pseudomonadota</taxon>
        <taxon>Alphaproteobacteria</taxon>
        <taxon>Rhodospirillales</taxon>
        <taxon>Magnetovibrionaceae</taxon>
        <taxon>Magnetovibrio</taxon>
    </lineage>
</organism>
<gene>
    <name evidence="1" type="ORF">BEN30_04075</name>
</gene>
<dbReference type="Proteomes" id="UP000095347">
    <property type="component" value="Unassembled WGS sequence"/>
</dbReference>
<name>A0A1E5QB57_9PROT</name>
<dbReference type="EMBL" id="MCGG01000008">
    <property type="protein sequence ID" value="OEJ69266.1"/>
    <property type="molecule type" value="Genomic_DNA"/>
</dbReference>
<keyword evidence="2" id="KW-1185">Reference proteome</keyword>
<protein>
    <submittedName>
        <fullName evidence="1">Uncharacterized protein</fullName>
    </submittedName>
</protein>
<dbReference type="AlphaFoldDB" id="A0A1E5QB57"/>
<comment type="caution">
    <text evidence="1">The sequence shown here is derived from an EMBL/GenBank/DDBJ whole genome shotgun (WGS) entry which is preliminary data.</text>
</comment>
<proteinExistence type="predicted"/>